<organism evidence="1 2">
    <name type="scientific">Mucilaginibacter xinganensis</name>
    <dbReference type="NCBI Taxonomy" id="1234841"/>
    <lineage>
        <taxon>Bacteria</taxon>
        <taxon>Pseudomonadati</taxon>
        <taxon>Bacteroidota</taxon>
        <taxon>Sphingobacteriia</taxon>
        <taxon>Sphingobacteriales</taxon>
        <taxon>Sphingobacteriaceae</taxon>
        <taxon>Mucilaginibacter</taxon>
    </lineage>
</organism>
<protein>
    <submittedName>
        <fullName evidence="1">Uncharacterized protein</fullName>
    </submittedName>
</protein>
<gene>
    <name evidence="1" type="ORF">MuYL_0619</name>
</gene>
<dbReference type="AlphaFoldDB" id="A0A223NRJ0"/>
<dbReference type="EMBL" id="CP022743">
    <property type="protein sequence ID" value="ASU32522.1"/>
    <property type="molecule type" value="Genomic_DNA"/>
</dbReference>
<dbReference type="Proteomes" id="UP000215002">
    <property type="component" value="Chromosome"/>
</dbReference>
<evidence type="ECO:0000313" key="2">
    <source>
        <dbReference type="Proteomes" id="UP000215002"/>
    </source>
</evidence>
<dbReference type="KEGG" id="muc:MuYL_0619"/>
<reference evidence="1 2" key="1">
    <citation type="submission" date="2017-08" db="EMBL/GenBank/DDBJ databases">
        <title>Complete genome sequence of Mucilaginibacter sp. strain BJC16-A31.</title>
        <authorList>
            <consortium name="Henan University of Science and Technology"/>
            <person name="You X."/>
        </authorList>
    </citation>
    <scope>NUCLEOTIDE SEQUENCE [LARGE SCALE GENOMIC DNA]</scope>
    <source>
        <strain evidence="1 2">BJC16-A31</strain>
    </source>
</reference>
<name>A0A223NRJ0_9SPHI</name>
<sequence>MNDNWQEVKLKKQLKVGPAYRRSVAMPGEIPTALWKT</sequence>
<accession>A0A223NRJ0</accession>
<keyword evidence="2" id="KW-1185">Reference proteome</keyword>
<proteinExistence type="predicted"/>
<evidence type="ECO:0000313" key="1">
    <source>
        <dbReference type="EMBL" id="ASU32522.1"/>
    </source>
</evidence>